<keyword evidence="1" id="KW-0285">Flavoprotein</keyword>
<name>A0A1M6ALX3_9FIRM</name>
<keyword evidence="2" id="KW-0288">FMN</keyword>
<evidence type="ECO:0000313" key="4">
    <source>
        <dbReference type="EMBL" id="SHI37504.1"/>
    </source>
</evidence>
<accession>A0A1M6ALX3</accession>
<dbReference type="AlphaFoldDB" id="A0A1M6ALX3"/>
<evidence type="ECO:0000256" key="1">
    <source>
        <dbReference type="ARBA" id="ARBA00022630"/>
    </source>
</evidence>
<gene>
    <name evidence="4" type="ORF">SAMN05444373_100188</name>
</gene>
<dbReference type="InterPro" id="IPR000415">
    <property type="entry name" value="Nitroreductase-like"/>
</dbReference>
<evidence type="ECO:0000256" key="2">
    <source>
        <dbReference type="ARBA" id="ARBA00022643"/>
    </source>
</evidence>
<dbReference type="Gene3D" id="3.40.109.10">
    <property type="entry name" value="NADH Oxidase"/>
    <property type="match status" value="1"/>
</dbReference>
<dbReference type="PANTHER" id="PTHR43425:SF2">
    <property type="entry name" value="OXYGEN-INSENSITIVE NADPH NITROREDUCTASE"/>
    <property type="match status" value="1"/>
</dbReference>
<protein>
    <recommendedName>
        <fullName evidence="6">Nitroreductase family protein</fullName>
    </recommendedName>
</protein>
<organism evidence="4 5">
    <name type="scientific">Thermoclostridium caenicola</name>
    <dbReference type="NCBI Taxonomy" id="659425"/>
    <lineage>
        <taxon>Bacteria</taxon>
        <taxon>Bacillati</taxon>
        <taxon>Bacillota</taxon>
        <taxon>Clostridia</taxon>
        <taxon>Eubacteriales</taxon>
        <taxon>Oscillospiraceae</taxon>
        <taxon>Thermoclostridium</taxon>
    </lineage>
</organism>
<sequence length="102" mass="12120">MPQLTFPVLGLGIGYPNQNPQLKPRMEMRLRVFENAYATFENYLDEIKTYDEEMRTYYDLRDPGRPMDSFSNQVVARFSQANPRRQEILNIIRKQGFNLNIK</sequence>
<dbReference type="InterPro" id="IPR016446">
    <property type="entry name" value="Flavin_OxRdtase_Frp"/>
</dbReference>
<reference evidence="4 5" key="1">
    <citation type="submission" date="2016-11" db="EMBL/GenBank/DDBJ databases">
        <authorList>
            <person name="Varghese N."/>
            <person name="Submissions S."/>
        </authorList>
    </citation>
    <scope>NUCLEOTIDE SEQUENCE [LARGE SCALE GENOMIC DNA]</scope>
    <source>
        <strain evidence="4 5">DSM 19027</strain>
    </source>
</reference>
<keyword evidence="5" id="KW-1185">Reference proteome</keyword>
<proteinExistence type="predicted"/>
<keyword evidence="3" id="KW-0560">Oxidoreductase</keyword>
<dbReference type="SUPFAM" id="SSF55469">
    <property type="entry name" value="FMN-dependent nitroreductase-like"/>
    <property type="match status" value="1"/>
</dbReference>
<dbReference type="RefSeq" id="WP_207706775.1">
    <property type="nucleotide sequence ID" value="NZ_FQZP01000001.1"/>
</dbReference>
<evidence type="ECO:0000313" key="5">
    <source>
        <dbReference type="Proteomes" id="UP000324781"/>
    </source>
</evidence>
<evidence type="ECO:0008006" key="6">
    <source>
        <dbReference type="Google" id="ProtNLM"/>
    </source>
</evidence>
<evidence type="ECO:0000256" key="3">
    <source>
        <dbReference type="ARBA" id="ARBA00023002"/>
    </source>
</evidence>
<dbReference type="Proteomes" id="UP000324781">
    <property type="component" value="Unassembled WGS sequence"/>
</dbReference>
<dbReference type="GO" id="GO:0016491">
    <property type="term" value="F:oxidoreductase activity"/>
    <property type="evidence" value="ECO:0007669"/>
    <property type="project" value="UniProtKB-KW"/>
</dbReference>
<dbReference type="EMBL" id="FQZP01000001">
    <property type="protein sequence ID" value="SHI37504.1"/>
    <property type="molecule type" value="Genomic_DNA"/>
</dbReference>
<dbReference type="PANTHER" id="PTHR43425">
    <property type="entry name" value="OXYGEN-INSENSITIVE NADPH NITROREDUCTASE"/>
    <property type="match status" value="1"/>
</dbReference>